<dbReference type="InterPro" id="IPR003141">
    <property type="entry name" value="Pol/His_phosphatase_N"/>
</dbReference>
<protein>
    <recommendedName>
        <fullName evidence="3 8">Histidinol-phosphatase</fullName>
        <shortName evidence="8">HolPase</shortName>
        <ecNumber evidence="3 8">3.1.3.15</ecNumber>
    </recommendedName>
</protein>
<comment type="similarity">
    <text evidence="2 8">Belongs to the PHP hydrolase family. HisK subfamily.</text>
</comment>
<dbReference type="EMBL" id="JAGSOJ010000001">
    <property type="protein sequence ID" value="MCM1989417.1"/>
    <property type="molecule type" value="Genomic_DNA"/>
</dbReference>
<evidence type="ECO:0000256" key="4">
    <source>
        <dbReference type="ARBA" id="ARBA00022605"/>
    </source>
</evidence>
<keyword evidence="11" id="KW-1185">Reference proteome</keyword>
<dbReference type="RefSeq" id="WP_250858413.1">
    <property type="nucleotide sequence ID" value="NZ_JAGSOJ010000001.1"/>
</dbReference>
<dbReference type="InterPro" id="IPR010140">
    <property type="entry name" value="Histidinol_P_phosphatase_HisJ"/>
</dbReference>
<dbReference type="NCBIfam" id="TIGR01856">
    <property type="entry name" value="hisJ_fam"/>
    <property type="match status" value="1"/>
</dbReference>
<dbReference type="GO" id="GO:0004401">
    <property type="term" value="F:histidinol-phosphatase activity"/>
    <property type="evidence" value="ECO:0007669"/>
    <property type="project" value="UniProtKB-UniRule"/>
</dbReference>
<comment type="catalytic activity">
    <reaction evidence="7 8">
        <text>L-histidinol phosphate + H2O = L-histidinol + phosphate</text>
        <dbReference type="Rhea" id="RHEA:14465"/>
        <dbReference type="ChEBI" id="CHEBI:15377"/>
        <dbReference type="ChEBI" id="CHEBI:43474"/>
        <dbReference type="ChEBI" id="CHEBI:57699"/>
        <dbReference type="ChEBI" id="CHEBI:57980"/>
        <dbReference type="EC" id="3.1.3.15"/>
    </reaction>
</comment>
<comment type="caution">
    <text evidence="10">The sequence shown here is derived from an EMBL/GenBank/DDBJ whole genome shotgun (WGS) entry which is preliminary data.</text>
</comment>
<keyword evidence="4 8" id="KW-0028">Amino-acid biosynthesis</keyword>
<comment type="pathway">
    <text evidence="1 8">Amino-acid biosynthesis; L-histidine biosynthesis; L-histidine from 5-phospho-alpha-D-ribose 1-diphosphate: step 8/9.</text>
</comment>
<keyword evidence="5 8" id="KW-0378">Hydrolase</keyword>
<reference evidence="10" key="1">
    <citation type="journal article" date="2021" name="mSystems">
        <title>Bacteria and Archaea Synergistically Convert Glycine Betaine to Biogenic Methane in the Formosa Cold Seep of the South China Sea.</title>
        <authorList>
            <person name="Li L."/>
            <person name="Zhang W."/>
            <person name="Zhang S."/>
            <person name="Song L."/>
            <person name="Sun Q."/>
            <person name="Zhang H."/>
            <person name="Xiang H."/>
            <person name="Dong X."/>
        </authorList>
    </citation>
    <scope>NUCLEOTIDE SEQUENCE</scope>
    <source>
        <strain evidence="10">ZWT</strain>
    </source>
</reference>
<feature type="domain" description="Polymerase/histidinol phosphatase N-terminal" evidence="9">
    <location>
        <begin position="5"/>
        <end position="86"/>
    </location>
</feature>
<evidence type="ECO:0000256" key="1">
    <source>
        <dbReference type="ARBA" id="ARBA00004970"/>
    </source>
</evidence>
<accession>A0A9J6NZV3</accession>
<evidence type="ECO:0000259" key="9">
    <source>
        <dbReference type="SMART" id="SM00481"/>
    </source>
</evidence>
<evidence type="ECO:0000313" key="11">
    <source>
        <dbReference type="Proteomes" id="UP001056429"/>
    </source>
</evidence>
<dbReference type="GO" id="GO:0005737">
    <property type="term" value="C:cytoplasm"/>
    <property type="evidence" value="ECO:0007669"/>
    <property type="project" value="TreeGrafter"/>
</dbReference>
<proteinExistence type="inferred from homology"/>
<dbReference type="GO" id="GO:0000105">
    <property type="term" value="P:L-histidine biosynthetic process"/>
    <property type="evidence" value="ECO:0007669"/>
    <property type="project" value="UniProtKB-UniRule"/>
</dbReference>
<dbReference type="InterPro" id="IPR004013">
    <property type="entry name" value="PHP_dom"/>
</dbReference>
<reference evidence="10" key="2">
    <citation type="submission" date="2021-04" db="EMBL/GenBank/DDBJ databases">
        <authorList>
            <person name="Dong X."/>
        </authorList>
    </citation>
    <scope>NUCLEOTIDE SEQUENCE</scope>
    <source>
        <strain evidence="10">ZWT</strain>
    </source>
</reference>
<organism evidence="10 11">
    <name type="scientific">Oceanirhabdus seepicola</name>
    <dbReference type="NCBI Taxonomy" id="2828781"/>
    <lineage>
        <taxon>Bacteria</taxon>
        <taxon>Bacillati</taxon>
        <taxon>Bacillota</taxon>
        <taxon>Clostridia</taxon>
        <taxon>Eubacteriales</taxon>
        <taxon>Clostridiaceae</taxon>
        <taxon>Oceanirhabdus</taxon>
    </lineage>
</organism>
<dbReference type="PANTHER" id="PTHR21039">
    <property type="entry name" value="HISTIDINOL PHOSPHATASE-RELATED"/>
    <property type="match status" value="1"/>
</dbReference>
<evidence type="ECO:0000256" key="2">
    <source>
        <dbReference type="ARBA" id="ARBA00009152"/>
    </source>
</evidence>
<dbReference type="SUPFAM" id="SSF89550">
    <property type="entry name" value="PHP domain-like"/>
    <property type="match status" value="1"/>
</dbReference>
<dbReference type="PANTHER" id="PTHR21039:SF0">
    <property type="entry name" value="HISTIDINOL-PHOSPHATASE"/>
    <property type="match status" value="1"/>
</dbReference>
<evidence type="ECO:0000256" key="5">
    <source>
        <dbReference type="ARBA" id="ARBA00022801"/>
    </source>
</evidence>
<dbReference type="SMART" id="SM00481">
    <property type="entry name" value="POLIIIAc"/>
    <property type="match status" value="1"/>
</dbReference>
<dbReference type="Proteomes" id="UP001056429">
    <property type="component" value="Unassembled WGS sequence"/>
</dbReference>
<keyword evidence="6 8" id="KW-0368">Histidine biosynthesis</keyword>
<sequence length="267" mass="31410">MNIITDHHVHSEFSGDCNTPIDNVVKRAIKLGLKEVMFTDHQDYDYPNDEFCFEIDFEKYVEKIKTLREEYKEIDVLMGVEIGYQPNLNKKIDNLLNTYEFDFVICSIHSWNGMELDQGDIFKGKTQAEGYREYFEYVKYTVENFQNCEVYGHLDFIVRYGNFENKILRYEDYKDSIDEILKTIIKNGKGIEVNTSGLRYNLDTMHPNKDILRRYLELGGKIITVGSDSHRAEDLCSDFNLAIKELMEIGFKEVTTFKNRKPSFIKI</sequence>
<name>A0A9J6NZV3_9CLOT</name>
<dbReference type="Gene3D" id="3.20.20.140">
    <property type="entry name" value="Metal-dependent hydrolases"/>
    <property type="match status" value="1"/>
</dbReference>
<gene>
    <name evidence="10" type="ORF">KDK92_06665</name>
</gene>
<dbReference type="AlphaFoldDB" id="A0A9J6NZV3"/>
<dbReference type="InterPro" id="IPR016195">
    <property type="entry name" value="Pol/histidinol_Pase-like"/>
</dbReference>
<evidence type="ECO:0000313" key="10">
    <source>
        <dbReference type="EMBL" id="MCM1989417.1"/>
    </source>
</evidence>
<evidence type="ECO:0000256" key="8">
    <source>
        <dbReference type="RuleBase" id="RU366003"/>
    </source>
</evidence>
<evidence type="ECO:0000256" key="6">
    <source>
        <dbReference type="ARBA" id="ARBA00023102"/>
    </source>
</evidence>
<dbReference type="EC" id="3.1.3.15" evidence="3 8"/>
<evidence type="ECO:0000256" key="3">
    <source>
        <dbReference type="ARBA" id="ARBA00013085"/>
    </source>
</evidence>
<evidence type="ECO:0000256" key="7">
    <source>
        <dbReference type="ARBA" id="ARBA00049158"/>
    </source>
</evidence>
<dbReference type="Pfam" id="PF02811">
    <property type="entry name" value="PHP"/>
    <property type="match status" value="1"/>
</dbReference>